<sequence length="64" mass="7436">MPTIKKSTFDEAMRILTYFDNAAKYDDQDDNPDGWDDACMLDSCRYLLRQIKKDVNAKNQGLDN</sequence>
<evidence type="ECO:0000313" key="1">
    <source>
        <dbReference type="EMBL" id="ONG41574.1"/>
    </source>
</evidence>
<dbReference type="STRING" id="1907941.BKE30_03845"/>
<dbReference type="EMBL" id="MLCN01000008">
    <property type="protein sequence ID" value="ONG41574.1"/>
    <property type="molecule type" value="Genomic_DNA"/>
</dbReference>
<name>A0A1S8CX23_9GAMM</name>
<keyword evidence="2" id="KW-1185">Reference proteome</keyword>
<accession>A0A1S8CX23</accession>
<organism evidence="1 2">
    <name type="scientific">Alkanindiges hydrocarboniclasticus</name>
    <dbReference type="NCBI Taxonomy" id="1907941"/>
    <lineage>
        <taxon>Bacteria</taxon>
        <taxon>Pseudomonadati</taxon>
        <taxon>Pseudomonadota</taxon>
        <taxon>Gammaproteobacteria</taxon>
        <taxon>Moraxellales</taxon>
        <taxon>Moraxellaceae</taxon>
        <taxon>Alkanindiges</taxon>
    </lineage>
</organism>
<dbReference type="Proteomes" id="UP000192132">
    <property type="component" value="Unassembled WGS sequence"/>
</dbReference>
<dbReference type="AlphaFoldDB" id="A0A1S8CX23"/>
<gene>
    <name evidence="1" type="ORF">BKE30_03845</name>
</gene>
<dbReference type="RefSeq" id="WP_076877330.1">
    <property type="nucleotide sequence ID" value="NZ_MLCN01000008.1"/>
</dbReference>
<reference evidence="1 2" key="1">
    <citation type="submission" date="2016-10" db="EMBL/GenBank/DDBJ databases">
        <title>Draft Genome sequence of Alkanindiges sp. strain H1.</title>
        <authorList>
            <person name="Subhash Y."/>
            <person name="Lee S."/>
        </authorList>
    </citation>
    <scope>NUCLEOTIDE SEQUENCE [LARGE SCALE GENOMIC DNA]</scope>
    <source>
        <strain evidence="1 2">H1</strain>
    </source>
</reference>
<proteinExistence type="predicted"/>
<comment type="caution">
    <text evidence="1">The sequence shown here is derived from an EMBL/GenBank/DDBJ whole genome shotgun (WGS) entry which is preliminary data.</text>
</comment>
<evidence type="ECO:0000313" key="2">
    <source>
        <dbReference type="Proteomes" id="UP000192132"/>
    </source>
</evidence>
<protein>
    <submittedName>
        <fullName evidence="1">Uncharacterized protein</fullName>
    </submittedName>
</protein>